<dbReference type="EMBL" id="AQQX01000001">
    <property type="protein sequence ID" value="KGM50119.1"/>
    <property type="molecule type" value="Genomic_DNA"/>
</dbReference>
<dbReference type="RefSeq" id="WP_043743867.1">
    <property type="nucleotide sequence ID" value="NZ_AQQX01000001.1"/>
</dbReference>
<dbReference type="OrthoDB" id="5597599at2"/>
<sequence length="324" mass="35995">MSEPAFSPLPNETDHEGNPRRTGVEIEFSDLSEADAANVTARCLNGTARQLDDHDWVVEDSDIGKLDVYLDTALRKGKSSMLKRIGLDAGREVIPVEIVTEPLTLEGLHHADRLRIALKEAGATGSRAGLAYGFGLHLNPAIASNDAKGITYPFIAYAMIEDWMRSADPIDLSRRALPFTDPYPTKLLQAICEAGFVTPDAAADLYLKNAPSRNYGLDMLPIFAWLDEKKVTNALGEENSVSARPAFHFRLPDCRIDEPEWTLRREWDRWRLVEQVAADEGLLTRLMRAWTDDHQGLRTLTRSWSEETGDILAEAGLIPAEKAA</sequence>
<organism evidence="2 3">
    <name type="scientific">Pseudooceanicola atlanticus</name>
    <dbReference type="NCBI Taxonomy" id="1461694"/>
    <lineage>
        <taxon>Bacteria</taxon>
        <taxon>Pseudomonadati</taxon>
        <taxon>Pseudomonadota</taxon>
        <taxon>Alphaproteobacteria</taxon>
        <taxon>Rhodobacterales</taxon>
        <taxon>Paracoccaceae</taxon>
        <taxon>Pseudooceanicola</taxon>
    </lineage>
</organism>
<protein>
    <recommendedName>
        <fullName evidence="4">Amidoligase enzyme</fullName>
    </recommendedName>
</protein>
<accession>A0A0A0EI76</accession>
<dbReference type="InterPro" id="IPR022025">
    <property type="entry name" value="Amidoligase_2"/>
</dbReference>
<name>A0A0A0EI76_9RHOB</name>
<evidence type="ECO:0000256" key="1">
    <source>
        <dbReference type="SAM" id="MobiDB-lite"/>
    </source>
</evidence>
<evidence type="ECO:0000313" key="2">
    <source>
        <dbReference type="EMBL" id="KGM50119.1"/>
    </source>
</evidence>
<dbReference type="AlphaFoldDB" id="A0A0A0EI76"/>
<comment type="caution">
    <text evidence="2">The sequence shown here is derived from an EMBL/GenBank/DDBJ whole genome shotgun (WGS) entry which is preliminary data.</text>
</comment>
<reference evidence="2 3" key="1">
    <citation type="journal article" date="2015" name="Antonie Van Leeuwenhoek">
        <title>Pseudooceanicola atlanticus gen. nov. sp. nov., isolated from surface seawater of the Atlantic Ocean and reclassification of Oceanicola batsensis, Oceanicola marinus, Oceanicola nitratireducens, Oceanicola nanhaiensis, Oceanicola antarcticus and Oceanicola flagellatus, as Pseudooceanicola batsensis comb. nov., Pseudooceanicola marinus comb. nov., Pseudooceanicola nitratireducens comb. nov., Pseudooceanicola nanhaiensis comb. nov., Pseudooceanicola antarcticus comb. nov., and Pseudooceanicola flagellatus comb. nov.</title>
        <authorList>
            <person name="Lai Q."/>
            <person name="Li G."/>
            <person name="Liu X."/>
            <person name="Du Y."/>
            <person name="Sun F."/>
            <person name="Shao Z."/>
        </authorList>
    </citation>
    <scope>NUCLEOTIDE SEQUENCE [LARGE SCALE GENOMIC DNA]</scope>
    <source>
        <strain evidence="2 3">22II-s11g</strain>
    </source>
</reference>
<dbReference type="eggNOG" id="ENOG502Z8DX">
    <property type="taxonomic scope" value="Bacteria"/>
</dbReference>
<dbReference type="STRING" id="1461694.ATO9_01010"/>
<feature type="region of interest" description="Disordered" evidence="1">
    <location>
        <begin position="1"/>
        <end position="20"/>
    </location>
</feature>
<dbReference type="Pfam" id="PF12224">
    <property type="entry name" value="Amidoligase_2"/>
    <property type="match status" value="1"/>
</dbReference>
<gene>
    <name evidence="2" type="ORF">ATO9_01010</name>
</gene>
<evidence type="ECO:0008006" key="4">
    <source>
        <dbReference type="Google" id="ProtNLM"/>
    </source>
</evidence>
<keyword evidence="3" id="KW-1185">Reference proteome</keyword>
<proteinExistence type="predicted"/>
<dbReference type="Proteomes" id="UP000030004">
    <property type="component" value="Unassembled WGS sequence"/>
</dbReference>
<evidence type="ECO:0000313" key="3">
    <source>
        <dbReference type="Proteomes" id="UP000030004"/>
    </source>
</evidence>